<accession>A0A9P1N4K8</accession>
<dbReference type="EMBL" id="CANHGI010000004">
    <property type="protein sequence ID" value="CAI5449634.1"/>
    <property type="molecule type" value="Genomic_DNA"/>
</dbReference>
<evidence type="ECO:0000256" key="4">
    <source>
        <dbReference type="PROSITE-ProRule" id="PRU00175"/>
    </source>
</evidence>
<dbReference type="SUPFAM" id="SSF57850">
    <property type="entry name" value="RING/U-box"/>
    <property type="match status" value="1"/>
</dbReference>
<dbReference type="Gene3D" id="3.30.40.10">
    <property type="entry name" value="Zinc/RING finger domain, C3HC4 (zinc finger)"/>
    <property type="match status" value="1"/>
</dbReference>
<feature type="region of interest" description="Disordered" evidence="6">
    <location>
        <begin position="257"/>
        <end position="282"/>
    </location>
</feature>
<proteinExistence type="predicted"/>
<feature type="compositionally biased region" description="Basic and acidic residues" evidence="6">
    <location>
        <begin position="257"/>
        <end position="275"/>
    </location>
</feature>
<evidence type="ECO:0000256" key="5">
    <source>
        <dbReference type="SAM" id="Coils"/>
    </source>
</evidence>
<dbReference type="AlphaFoldDB" id="A0A9P1N4K8"/>
<evidence type="ECO:0000313" key="8">
    <source>
        <dbReference type="EMBL" id="CAI5449634.1"/>
    </source>
</evidence>
<dbReference type="OrthoDB" id="5878012at2759"/>
<reference evidence="8" key="1">
    <citation type="submission" date="2022-11" db="EMBL/GenBank/DDBJ databases">
        <authorList>
            <person name="Kikuchi T."/>
        </authorList>
    </citation>
    <scope>NUCLEOTIDE SEQUENCE</scope>
    <source>
        <strain evidence="8">PS1010</strain>
    </source>
</reference>
<dbReference type="PANTHER" id="PTHR14155">
    <property type="entry name" value="RING FINGER DOMAIN-CONTAINING"/>
    <property type="match status" value="1"/>
</dbReference>
<dbReference type="InterPro" id="IPR001841">
    <property type="entry name" value="Znf_RING"/>
</dbReference>
<comment type="caution">
    <text evidence="8">The sequence shown here is derived from an EMBL/GenBank/DDBJ whole genome shotgun (WGS) entry which is preliminary data.</text>
</comment>
<gene>
    <name evidence="8" type="ORF">CAMP_LOCUS12271</name>
</gene>
<sequence length="348" mass="41384">MCTSLGLIYFISFCQHFPKKSFFYSIYLRALCQSYKKISIMTSQSELADLQRENQELRDGFEKMKRENEELQEQVRLFEDLEKRRLEIYQANIEKTKRMAEDMKKLEEENLKLREEVRKPSTSLESDSEQIRRLELQLEMYKGFMNEGLEMIRDVQMEEEDDDTEDEASEDLTKGFEEILTMDLADVWKGLHNSTSIVEMDRFREQFQMYLQYVESEYQKSLQKNKRLTSLPPAPMPLSAEFMRAYELLVKRDPREMEGISEEGVEKEKVEEKPSKPQQPQRIVVDEPENECVICYSELHEVGKDQLKCSECRKAYHQECILEWIKTNSTCPICRTSMPNPIEFPQLR</sequence>
<dbReference type="PROSITE" id="PS50089">
    <property type="entry name" value="ZF_RING_2"/>
    <property type="match status" value="1"/>
</dbReference>
<feature type="coiled-coil region" evidence="5">
    <location>
        <begin position="40"/>
        <end position="116"/>
    </location>
</feature>
<organism evidence="8 9">
    <name type="scientific">Caenorhabditis angaria</name>
    <dbReference type="NCBI Taxonomy" id="860376"/>
    <lineage>
        <taxon>Eukaryota</taxon>
        <taxon>Metazoa</taxon>
        <taxon>Ecdysozoa</taxon>
        <taxon>Nematoda</taxon>
        <taxon>Chromadorea</taxon>
        <taxon>Rhabditida</taxon>
        <taxon>Rhabditina</taxon>
        <taxon>Rhabditomorpha</taxon>
        <taxon>Rhabditoidea</taxon>
        <taxon>Rhabditidae</taxon>
        <taxon>Peloderinae</taxon>
        <taxon>Caenorhabditis</taxon>
    </lineage>
</organism>
<protein>
    <recommendedName>
        <fullName evidence="7">RING-type domain-containing protein</fullName>
    </recommendedName>
</protein>
<keyword evidence="1" id="KW-0479">Metal-binding</keyword>
<dbReference type="Pfam" id="PF13639">
    <property type="entry name" value="zf-RING_2"/>
    <property type="match status" value="1"/>
</dbReference>
<feature type="domain" description="RING-type" evidence="7">
    <location>
        <begin position="292"/>
        <end position="335"/>
    </location>
</feature>
<evidence type="ECO:0000259" key="7">
    <source>
        <dbReference type="PROSITE" id="PS50089"/>
    </source>
</evidence>
<keyword evidence="9" id="KW-1185">Reference proteome</keyword>
<keyword evidence="3" id="KW-0862">Zinc</keyword>
<evidence type="ECO:0000256" key="6">
    <source>
        <dbReference type="SAM" id="MobiDB-lite"/>
    </source>
</evidence>
<evidence type="ECO:0000256" key="3">
    <source>
        <dbReference type="ARBA" id="ARBA00022833"/>
    </source>
</evidence>
<dbReference type="InterPro" id="IPR013083">
    <property type="entry name" value="Znf_RING/FYVE/PHD"/>
</dbReference>
<name>A0A9P1N4K8_9PELO</name>
<evidence type="ECO:0000313" key="9">
    <source>
        <dbReference type="Proteomes" id="UP001152747"/>
    </source>
</evidence>
<keyword evidence="5" id="KW-0175">Coiled coil</keyword>
<dbReference type="SMART" id="SM00184">
    <property type="entry name" value="RING"/>
    <property type="match status" value="1"/>
</dbReference>
<keyword evidence="2 4" id="KW-0863">Zinc-finger</keyword>
<dbReference type="PANTHER" id="PTHR14155:SF627">
    <property type="entry name" value="OS06G0192800 PROTEIN"/>
    <property type="match status" value="1"/>
</dbReference>
<dbReference type="InterPro" id="IPR053238">
    <property type="entry name" value="RING-H2_zinc_finger"/>
</dbReference>
<evidence type="ECO:0000256" key="2">
    <source>
        <dbReference type="ARBA" id="ARBA00022771"/>
    </source>
</evidence>
<dbReference type="GO" id="GO:0008270">
    <property type="term" value="F:zinc ion binding"/>
    <property type="evidence" value="ECO:0007669"/>
    <property type="project" value="UniProtKB-KW"/>
</dbReference>
<dbReference type="Proteomes" id="UP001152747">
    <property type="component" value="Unassembled WGS sequence"/>
</dbReference>
<evidence type="ECO:0000256" key="1">
    <source>
        <dbReference type="ARBA" id="ARBA00022723"/>
    </source>
</evidence>